<dbReference type="InParanoid" id="A0A194XP78"/>
<feature type="region of interest" description="Disordered" evidence="1">
    <location>
        <begin position="526"/>
        <end position="623"/>
    </location>
</feature>
<feature type="region of interest" description="Disordered" evidence="1">
    <location>
        <begin position="95"/>
        <end position="311"/>
    </location>
</feature>
<feature type="compositionally biased region" description="Basic and acidic residues" evidence="1">
    <location>
        <begin position="100"/>
        <end position="112"/>
    </location>
</feature>
<gene>
    <name evidence="2" type="ORF">LY89DRAFT_387039</name>
</gene>
<dbReference type="EMBL" id="KQ947407">
    <property type="protein sequence ID" value="KUJ21884.1"/>
    <property type="molecule type" value="Genomic_DNA"/>
</dbReference>
<dbReference type="Proteomes" id="UP000070700">
    <property type="component" value="Unassembled WGS sequence"/>
</dbReference>
<evidence type="ECO:0000256" key="1">
    <source>
        <dbReference type="SAM" id="MobiDB-lite"/>
    </source>
</evidence>
<dbReference type="GeneID" id="28816884"/>
<feature type="compositionally biased region" description="Low complexity" evidence="1">
    <location>
        <begin position="542"/>
        <end position="562"/>
    </location>
</feature>
<keyword evidence="3" id="KW-1185">Reference proteome</keyword>
<feature type="compositionally biased region" description="Basic and acidic residues" evidence="1">
    <location>
        <begin position="591"/>
        <end position="610"/>
    </location>
</feature>
<feature type="compositionally biased region" description="Polar residues" evidence="1">
    <location>
        <begin position="285"/>
        <end position="294"/>
    </location>
</feature>
<evidence type="ECO:0000313" key="3">
    <source>
        <dbReference type="Proteomes" id="UP000070700"/>
    </source>
</evidence>
<feature type="region of interest" description="Disordered" evidence="1">
    <location>
        <begin position="407"/>
        <end position="442"/>
    </location>
</feature>
<proteinExistence type="predicted"/>
<dbReference type="AlphaFoldDB" id="A0A194XP78"/>
<dbReference type="RefSeq" id="XP_018076239.1">
    <property type="nucleotide sequence ID" value="XM_018207158.1"/>
</dbReference>
<feature type="compositionally biased region" description="Basic and acidic residues" evidence="1">
    <location>
        <begin position="430"/>
        <end position="441"/>
    </location>
</feature>
<dbReference type="KEGG" id="psco:LY89DRAFT_387039"/>
<reference evidence="2 3" key="1">
    <citation type="submission" date="2015-10" db="EMBL/GenBank/DDBJ databases">
        <title>Full genome of DAOMC 229536 Phialocephala scopiformis, a fungal endophyte of spruce producing the potent anti-insectan compound rugulosin.</title>
        <authorList>
            <consortium name="DOE Joint Genome Institute"/>
            <person name="Walker A.K."/>
            <person name="Frasz S.L."/>
            <person name="Seifert K.A."/>
            <person name="Miller J.D."/>
            <person name="Mondo S.J."/>
            <person name="Labutti K."/>
            <person name="Lipzen A."/>
            <person name="Dockter R."/>
            <person name="Kennedy M."/>
            <person name="Grigoriev I.V."/>
            <person name="Spatafora J.W."/>
        </authorList>
    </citation>
    <scope>NUCLEOTIDE SEQUENCE [LARGE SCALE GENOMIC DNA]</scope>
    <source>
        <strain evidence="2 3">CBS 120377</strain>
    </source>
</reference>
<feature type="compositionally biased region" description="Basic and acidic residues" evidence="1">
    <location>
        <begin position="120"/>
        <end position="135"/>
    </location>
</feature>
<sequence length="623" mass="68812">MFSHRLELLQSVHTMSGSRTPKASESAEVNRIIQEYLQHGRMARERTRLREQNILDVIGLVRNQNDQDEDLHEKSVQDASRSIIDSLVEAGILSRMSRRRGAERGQRGHESDQDGEDEERQEKVPAIDTERDQQGKTKRPRRQNGPITSSTTAAKHSNSGRPSQLSSDPGFVEHDGVDEHPDDEYVFPPDASPLTLYGRNPQLRRKTAKQLGSMALSSSDNEVESHSPPGSPCLMVTPAGSPGSQAQNSEGERDDASPALNAHLDESIIQDDDLVSNNRSDRVDTQTSVKSSPSENPPAGLHATCGHQSPLPATIDIPELQPSLDDERNDDIVRYLPGSKNVVRGYYRLNCTHCANFRPVERSNAVEEFAEHLRVDHNISFADKDRATVVRDHCGVFIPDELMGKLKRPDTRLTGPSKNDRQPEINPSAMRERPQTHDVRKNRQLQVSRPSHFQHGYENLGYQYNPSRPQTAASEISATVLSEARPVMQTHARPGNTVLGMMKDIPWLLQTQTSTVLPELPVTVSKQAPTPASNSNGAKRASSSPELSENNSSKRSRQSGSSKAREDVGLSKRAPLAKKQVEVPEGNENSADVRAKHPDEDIGGENHGEVEAGEIVEDPLNHG</sequence>
<organism evidence="2 3">
    <name type="scientific">Mollisia scopiformis</name>
    <name type="common">Conifer needle endophyte fungus</name>
    <name type="synonym">Phialocephala scopiformis</name>
    <dbReference type="NCBI Taxonomy" id="149040"/>
    <lineage>
        <taxon>Eukaryota</taxon>
        <taxon>Fungi</taxon>
        <taxon>Dikarya</taxon>
        <taxon>Ascomycota</taxon>
        <taxon>Pezizomycotina</taxon>
        <taxon>Leotiomycetes</taxon>
        <taxon>Helotiales</taxon>
        <taxon>Mollisiaceae</taxon>
        <taxon>Mollisia</taxon>
    </lineage>
</organism>
<feature type="compositionally biased region" description="Polar residues" evidence="1">
    <location>
        <begin position="526"/>
        <end position="537"/>
    </location>
</feature>
<evidence type="ECO:0000313" key="2">
    <source>
        <dbReference type="EMBL" id="KUJ21884.1"/>
    </source>
</evidence>
<feature type="compositionally biased region" description="Polar residues" evidence="1">
    <location>
        <begin position="145"/>
        <end position="167"/>
    </location>
</feature>
<name>A0A194XP78_MOLSC</name>
<protein>
    <submittedName>
        <fullName evidence="2">Uncharacterized protein</fullName>
    </submittedName>
</protein>
<accession>A0A194XP78</accession>